<feature type="compositionally biased region" description="Low complexity" evidence="11">
    <location>
        <begin position="20"/>
        <end position="31"/>
    </location>
</feature>
<feature type="transmembrane region" description="Helical" evidence="10">
    <location>
        <begin position="475"/>
        <end position="492"/>
    </location>
</feature>
<feature type="transmembrane region" description="Helical" evidence="10">
    <location>
        <begin position="191"/>
        <end position="209"/>
    </location>
</feature>
<keyword evidence="5 10" id="KW-0256">Endoplasmic reticulum</keyword>
<feature type="transmembrane region" description="Helical" evidence="10">
    <location>
        <begin position="159"/>
        <end position="179"/>
    </location>
</feature>
<keyword evidence="10" id="KW-0813">Transport</keyword>
<reference evidence="12 13" key="1">
    <citation type="journal article" date="2020" name="Fungal Divers.">
        <title>Resolving the Mortierellaceae phylogeny through synthesis of multi-gene phylogenetics and phylogenomics.</title>
        <authorList>
            <person name="Vandepol N."/>
            <person name="Liber J."/>
            <person name="Desiro A."/>
            <person name="Na H."/>
            <person name="Kennedy M."/>
            <person name="Barry K."/>
            <person name="Grigoriev I.V."/>
            <person name="Miller A.N."/>
            <person name="O'Donnell K."/>
            <person name="Stajich J.E."/>
            <person name="Bonito G."/>
        </authorList>
    </citation>
    <scope>NUCLEOTIDE SEQUENCE [LARGE SCALE GENOMIC DNA]</scope>
    <source>
        <strain evidence="12 13">AD045</strain>
    </source>
</reference>
<feature type="transmembrane region" description="Helical" evidence="10">
    <location>
        <begin position="512"/>
        <end position="532"/>
    </location>
</feature>
<feature type="compositionally biased region" description="Acidic residues" evidence="11">
    <location>
        <begin position="118"/>
        <end position="127"/>
    </location>
</feature>
<evidence type="ECO:0000256" key="1">
    <source>
        <dbReference type="ARBA" id="ARBA00004477"/>
    </source>
</evidence>
<feature type="region of interest" description="Disordered" evidence="11">
    <location>
        <begin position="1"/>
        <end position="38"/>
    </location>
</feature>
<keyword evidence="7 10" id="KW-0472">Membrane</keyword>
<organism evidence="12 13">
    <name type="scientific">Linnemannia gamsii</name>
    <dbReference type="NCBI Taxonomy" id="64522"/>
    <lineage>
        <taxon>Eukaryota</taxon>
        <taxon>Fungi</taxon>
        <taxon>Fungi incertae sedis</taxon>
        <taxon>Mucoromycota</taxon>
        <taxon>Mortierellomycotina</taxon>
        <taxon>Mortierellomycetes</taxon>
        <taxon>Mortierellales</taxon>
        <taxon>Mortierellaceae</taxon>
        <taxon>Linnemannia</taxon>
    </lineage>
</organism>
<name>A0ABQ7K5A1_9FUNG</name>
<dbReference type="Proteomes" id="UP001194696">
    <property type="component" value="Unassembled WGS sequence"/>
</dbReference>
<gene>
    <name evidence="12" type="primary">RFT1</name>
    <name evidence="12" type="ORF">BGZ96_005590</name>
</gene>
<comment type="function">
    <text evidence="9 10">Intramembrane glycolipid transporter that operates in the biosynthetic pathway of dolichol-linked oligosaccharides, the glycan precursors employed in protein asparagine (N)-glycosylation. The sequential addition of sugars to dolichol pyrophosphate produces dolichol-linked oligosaccharides containing fourteen sugars, including two GlcNAcs, nine mannoses and three glucoses. Once assembled, the oligosaccharide is transferred from the lipid to nascent proteins by oligosaccharyltransferases. The assembly of dolichol-linked oligosaccharides begins on the cytosolic side of the endoplasmic reticulum membrane and finishes in its lumen. RFT1 could mediate the translocation of the cytosolically oriented intermediate DolPP-GlcNAc2Man5, produced by ALG11, into the ER lumen where dolichol-linked oligosaccharides assembly continues. However, the intramembrane lipid transporter activity could not be confirmed in vitro.</text>
</comment>
<feature type="transmembrane region" description="Helical" evidence="10">
    <location>
        <begin position="544"/>
        <end position="568"/>
    </location>
</feature>
<proteinExistence type="inferred from homology"/>
<feature type="region of interest" description="Disordered" evidence="11">
    <location>
        <begin position="431"/>
        <end position="450"/>
    </location>
</feature>
<comment type="pathway">
    <text evidence="2">Protein modification; protein glycosylation.</text>
</comment>
<evidence type="ECO:0000256" key="6">
    <source>
        <dbReference type="ARBA" id="ARBA00022989"/>
    </source>
</evidence>
<evidence type="ECO:0000256" key="10">
    <source>
        <dbReference type="RuleBase" id="RU365067"/>
    </source>
</evidence>
<evidence type="ECO:0000313" key="13">
    <source>
        <dbReference type="Proteomes" id="UP001194696"/>
    </source>
</evidence>
<feature type="transmembrane region" description="Helical" evidence="10">
    <location>
        <begin position="661"/>
        <end position="681"/>
    </location>
</feature>
<keyword evidence="13" id="KW-1185">Reference proteome</keyword>
<feature type="transmembrane region" description="Helical" evidence="10">
    <location>
        <begin position="268"/>
        <end position="291"/>
    </location>
</feature>
<feature type="transmembrane region" description="Helical" evidence="10">
    <location>
        <begin position="635"/>
        <end position="655"/>
    </location>
</feature>
<feature type="transmembrane region" description="Helical" evidence="10">
    <location>
        <begin position="230"/>
        <end position="248"/>
    </location>
</feature>
<keyword evidence="6 10" id="KW-1133">Transmembrane helix</keyword>
<dbReference type="Pfam" id="PF04506">
    <property type="entry name" value="Rft-1"/>
    <property type="match status" value="1"/>
</dbReference>
<feature type="transmembrane region" description="Helical" evidence="10">
    <location>
        <begin position="574"/>
        <end position="596"/>
    </location>
</feature>
<evidence type="ECO:0000313" key="12">
    <source>
        <dbReference type="EMBL" id="KAG0290977.1"/>
    </source>
</evidence>
<accession>A0ABQ7K5A1</accession>
<evidence type="ECO:0000256" key="3">
    <source>
        <dbReference type="ARBA" id="ARBA00010288"/>
    </source>
</evidence>
<keyword evidence="4 10" id="KW-0812">Transmembrane</keyword>
<dbReference type="InterPro" id="IPR007594">
    <property type="entry name" value="RFT1"/>
</dbReference>
<feature type="compositionally biased region" description="Low complexity" evidence="11">
    <location>
        <begin position="440"/>
        <end position="450"/>
    </location>
</feature>
<comment type="subcellular location">
    <subcellularLocation>
        <location evidence="1 10">Endoplasmic reticulum membrane</location>
        <topology evidence="1 10">Multi-pass membrane protein</topology>
    </subcellularLocation>
</comment>
<feature type="compositionally biased region" description="Polar residues" evidence="11">
    <location>
        <begin position="1"/>
        <end position="19"/>
    </location>
</feature>
<comment type="caution">
    <text evidence="12">The sequence shown here is derived from an EMBL/GenBank/DDBJ whole genome shotgun (WGS) entry which is preliminary data.</text>
</comment>
<evidence type="ECO:0000256" key="8">
    <source>
        <dbReference type="ARBA" id="ARBA00044793"/>
    </source>
</evidence>
<evidence type="ECO:0000256" key="9">
    <source>
        <dbReference type="ARBA" id="ARBA00045912"/>
    </source>
</evidence>
<feature type="region of interest" description="Disordered" evidence="11">
    <location>
        <begin position="117"/>
        <end position="140"/>
    </location>
</feature>
<evidence type="ECO:0000256" key="7">
    <source>
        <dbReference type="ARBA" id="ARBA00023136"/>
    </source>
</evidence>
<sequence length="699" mass="76304">MHTSGPTLRQRSVPTSDPLTSSSTSTSTSSTDPASNVDIKSTDQASSILTSSVQGASYLVLLQFVSRMLTFTLNQVLLRFTSAETLGIASIQLELLLNTILFLSREGVRCAAIRVSDDSAEEGEEETTSSNNKENEKGTGVRIAPGSEAYRLQKLVNMVYAPIPVGALMTCLAVGYYLSQINDASEDQFPGYRLSICLYGISALVELLAEPMFMVAQYKLWFKTRVSVEGTAVIVRCVLTCALTVYGAREVVTGSSTSEGSNKNTMGVLAFAIAQFVYGLLTLGGFLLAFWSKSTERRDMDRKRMAAAIKKRDGNVIEDQPSSDDDGTVSMSALLPRRLTRVGKNGKAESFYFDKELLKLSKTQTSQSLLKHILTEGDKMMMAKFTDENSQGVYAFVLNYGSLIARILFQPMEETSRTLFSRLLSDIAPGSTSSNKDVSAENTVNNTTSTSKTLTETQLDNLVLSRNLLLTIMKFHILLGLIFIAFGTHYTATLIDLVVGSNWSTSKAPKVLSLYCYYVPIMGLNGITEAVVQAVASEKELGVLSYWMIGFSAVFCSTGAFLMGALGLGAEGIVLANCVNLTMRIVWSMWFLSGYYGRYIPIAARKSSSVVKSDGGVIARFAYVPWQNILPQPTVLVAFGAAYVLTAATEQWIGWQGLYNKAVHLGIGVVAFAVVMGVIFVSEKQFLRDIQSIVRQRRK</sequence>
<dbReference type="EMBL" id="JAAAIM010000264">
    <property type="protein sequence ID" value="KAG0290977.1"/>
    <property type="molecule type" value="Genomic_DNA"/>
</dbReference>
<evidence type="ECO:0000256" key="11">
    <source>
        <dbReference type="SAM" id="MobiDB-lite"/>
    </source>
</evidence>
<comment type="similarity">
    <text evidence="3 10">Belongs to the RFT1 family.</text>
</comment>
<evidence type="ECO:0000256" key="4">
    <source>
        <dbReference type="ARBA" id="ARBA00022692"/>
    </source>
</evidence>
<evidence type="ECO:0000256" key="2">
    <source>
        <dbReference type="ARBA" id="ARBA00004922"/>
    </source>
</evidence>
<dbReference type="PANTHER" id="PTHR13117:SF5">
    <property type="entry name" value="PROTEIN RFT1 HOMOLOG"/>
    <property type="match status" value="1"/>
</dbReference>
<evidence type="ECO:0000256" key="5">
    <source>
        <dbReference type="ARBA" id="ARBA00022824"/>
    </source>
</evidence>
<dbReference type="PANTHER" id="PTHR13117">
    <property type="entry name" value="ENDOPLASMIC RETICULUM MULTISPAN TRANSMEMBRANE PROTEIN-RELATED"/>
    <property type="match status" value="1"/>
</dbReference>
<protein>
    <recommendedName>
        <fullName evidence="8 10">Man(5)GlcNAc(2)-PP-dolichol translocation protein RFT1</fullName>
    </recommendedName>
</protein>